<dbReference type="InterPro" id="IPR002049">
    <property type="entry name" value="LE_dom"/>
</dbReference>
<evidence type="ECO:0000313" key="18">
    <source>
        <dbReference type="Proteomes" id="UP000759131"/>
    </source>
</evidence>
<dbReference type="SUPFAM" id="SSF57196">
    <property type="entry name" value="EGF/Laminin"/>
    <property type="match status" value="1"/>
</dbReference>
<evidence type="ECO:0000259" key="16">
    <source>
        <dbReference type="PROSITE" id="PS50027"/>
    </source>
</evidence>
<comment type="subcellular location">
    <subcellularLocation>
        <location evidence="1">Membrane</location>
        <topology evidence="1">Single-pass membrane protein</topology>
    </subcellularLocation>
</comment>
<reference evidence="17" key="1">
    <citation type="submission" date="2020-11" db="EMBL/GenBank/DDBJ databases">
        <authorList>
            <person name="Tran Van P."/>
        </authorList>
    </citation>
    <scope>NUCLEOTIDE SEQUENCE</scope>
</reference>
<evidence type="ECO:0000256" key="13">
    <source>
        <dbReference type="SAM" id="SignalP"/>
    </source>
</evidence>
<dbReference type="GO" id="GO:0016020">
    <property type="term" value="C:membrane"/>
    <property type="evidence" value="ECO:0007669"/>
    <property type="project" value="UniProtKB-SubCell"/>
</dbReference>
<protein>
    <recommendedName>
        <fullName evidence="19">Multiple epidermal growth factor-like domains protein 8</fullName>
    </recommendedName>
</protein>
<evidence type="ECO:0000256" key="10">
    <source>
        <dbReference type="PROSITE-ProRule" id="PRU00076"/>
    </source>
</evidence>
<keyword evidence="8" id="KW-0325">Glycoprotein</keyword>
<dbReference type="InterPro" id="IPR016201">
    <property type="entry name" value="PSI"/>
</dbReference>
<dbReference type="PROSITE" id="PS00010">
    <property type="entry name" value="ASX_HYDROXYL"/>
    <property type="match status" value="1"/>
</dbReference>
<dbReference type="PANTHER" id="PTHR46093:SF16">
    <property type="entry name" value="MULTIPLE EGF-LIKE-DOMAINS 8"/>
    <property type="match status" value="1"/>
</dbReference>
<dbReference type="SMART" id="SM00180">
    <property type="entry name" value="EGF_Lam"/>
    <property type="match status" value="2"/>
</dbReference>
<feature type="transmembrane region" description="Helical" evidence="12">
    <location>
        <begin position="1455"/>
        <end position="1477"/>
    </location>
</feature>
<name>A0A7R9KB38_9ACAR</name>
<dbReference type="InterPro" id="IPR056737">
    <property type="entry name" value="Beta-prop_ATRN-MKLN-like"/>
</dbReference>
<keyword evidence="3 12" id="KW-0812">Transmembrane</keyword>
<sequence>MGREFAIILSLFILIYSDSCLSFVRKCDNESNDSVNGCDDSADDRTVDAIDASDGCRGGPNTSRDRHCYAECLSRGLVLNATKGWFGTHGSQHLTAGSPHYCLWILTTHPNLDASVVYAKANTRSNARQTATASPPPISLTIERDMRVECPDANIQVFDGVPEFVASGAHSKKLGFYCGTDLKQDIHLVATSGFLTVFFERHDPHQGFNASYTRLDCQFCPAFKSRECVDNQCVCADNKIGSNCDVNICPNNCSAAENQGTCDAINGRCVCMPLYGEEDCSQYMSAPTNRLIWSTLFNCEATKPFLPTLSMYLPRMGHTLESTESSLWLFGGYSSIRGQLGDMFRFNLISSRWEEISSNGKPDKDSPRSGQPQARHFHATAISGHWIYLYGGLSQVHGVLADFWRFHTSDMSWNKLETIEELPPLAAHTLTATDNKLILIGGYSPEYGFLEKTFEYNIIEDKWRVLNTSGVRPVGLYGHSAVYHSQSNTIYVFGGVVYDMDKTSISGDLYGFDVNNSVWYRLPADEQINPIDSRPESRYFHSSLSTELYMIIIGGRSNDSNAIVNSIYTYIYRCNKWISLQMNSIPVSGQPPDPAVALSATIQDYNLYIFGGTNGQTNGNLYRLSLPKDLCQLFSHSRLGCLRHIGCSYCSVYENGLNKTFCYSQDLSIPQSCYNPKGASEVAQGTSCGYELLERRSCYQYKTCIDCVAIWPTYGSSKQVCQWCSNCQSGRCIPIGASCEREPHCTLQPRVITSGQLCPLRSCLASDCQKCGSIGGCMWTRQVLRSELGRTLNVKPIFDWTCVQNIPQDVTSILVESMPPLSCPARCSRFTNCSTCLESAGGEGGHHSCSWAQNINQCISPSFVPLRCETGLCGSLVLSGSTSQCPFTCQQLTQSAHCLSRPHCGWCAFNGSAVDGRGICMEGQLFGPIGGSCKAGQVGVFGQPLSALESKWFAQSEGPPQWAYLQRPKENECLNGHNTCDERHEECIDLEDGFTCRCKPGYVIDGNQCKATCHQGCVFGTCVAPDVCQCNFGYVGSNCSLACECNGHSNCAGINRLSDCLECQNHTQGSQCQECKPYYVGNPINAGKCVSCRTYCNNHSDVCFDRKIYDNFNSTGILHEFNTQEDTERLAGRPLVRGSTAAICVNCKHNTKGTECESCIDGYFQNNAERIGDGCRRCHCNGHSDTCNKVTGEDCQCDNNTETDRQCSHNSSKTSLTPCWQMQCSKCKEYFLGVPTNGHQCYRHMFLDKDYCFDPKTQEECIRKPSGLSVGRTVFFAVQPRYMNVDIRIFVDVTKGALDFFLSAKEDTFVVEVNKTNGIHWIWLDKKYTSQNTYGNSFDDLDSLSLRDVMNSNSSSRVSSTKPQTSGPALKLRHSSANDLIYYLTITDPNEFLVIRNLRNRLVITIPQEVHDLRSTRFYMILKAIQSQYESGANGSDDNSYGNIFFRQDQSRIDLFVFFSVFFSCFFLFLCVCVMVWKVKQAFDMRRARRLHVAEMKHMASRPFATILLHMDGSSATDDVEFALSSPSHLLKEGNPRKCRAFRFRGSISSLKDSPKAQVHPEPFDKYTIRPVAVEPTADGVSAVVTTLVHLPGGKSAPNRMCLASTLVSLRNSHHILNANASHGSGNNMGKAGVGAGVWRTAIRRRPHFAF</sequence>
<dbReference type="SUPFAM" id="SSF117281">
    <property type="entry name" value="Kelch motif"/>
    <property type="match status" value="2"/>
</dbReference>
<keyword evidence="7 11" id="KW-1015">Disulfide bond</keyword>
<evidence type="ECO:0000256" key="7">
    <source>
        <dbReference type="ARBA" id="ARBA00023157"/>
    </source>
</evidence>
<evidence type="ECO:0000256" key="3">
    <source>
        <dbReference type="ARBA" id="ARBA00022692"/>
    </source>
</evidence>
<feature type="domain" description="EGF-like" evidence="15">
    <location>
        <begin position="969"/>
        <end position="1010"/>
    </location>
</feature>
<dbReference type="Pfam" id="PF24973">
    <property type="entry name" value="EGF_LMN_ATRN"/>
    <property type="match status" value="1"/>
</dbReference>
<dbReference type="InterPro" id="IPR000152">
    <property type="entry name" value="EGF-type_Asp/Asn_hydroxyl_site"/>
</dbReference>
<dbReference type="PROSITE" id="PS50026">
    <property type="entry name" value="EGF_3"/>
    <property type="match status" value="1"/>
</dbReference>
<dbReference type="SMART" id="SM00181">
    <property type="entry name" value="EGF"/>
    <property type="match status" value="4"/>
</dbReference>
<evidence type="ECO:0000256" key="8">
    <source>
        <dbReference type="ARBA" id="ARBA00023180"/>
    </source>
</evidence>
<dbReference type="InterPro" id="IPR056863">
    <property type="entry name" value="LMN_ATRN_NET-like_EGF"/>
</dbReference>
<keyword evidence="6 12" id="KW-1133">Transmembrane helix</keyword>
<accession>A0A7R9KB38</accession>
<evidence type="ECO:0000313" key="17">
    <source>
        <dbReference type="EMBL" id="CAD7619727.1"/>
    </source>
</evidence>
<organism evidence="17">
    <name type="scientific">Medioppia subpectinata</name>
    <dbReference type="NCBI Taxonomy" id="1979941"/>
    <lineage>
        <taxon>Eukaryota</taxon>
        <taxon>Metazoa</taxon>
        <taxon>Ecdysozoa</taxon>
        <taxon>Arthropoda</taxon>
        <taxon>Chelicerata</taxon>
        <taxon>Arachnida</taxon>
        <taxon>Acari</taxon>
        <taxon>Acariformes</taxon>
        <taxon>Sarcoptiformes</taxon>
        <taxon>Oribatida</taxon>
        <taxon>Brachypylina</taxon>
        <taxon>Oppioidea</taxon>
        <taxon>Oppiidae</taxon>
        <taxon>Medioppia</taxon>
    </lineage>
</organism>
<proteinExistence type="predicted"/>
<feature type="domain" description="Laminin EGF-like" evidence="16">
    <location>
        <begin position="1043"/>
        <end position="1091"/>
    </location>
</feature>
<dbReference type="EMBL" id="CAJPIZ010000036">
    <property type="protein sequence ID" value="CAG2100157.1"/>
    <property type="molecule type" value="Genomic_DNA"/>
</dbReference>
<evidence type="ECO:0000256" key="5">
    <source>
        <dbReference type="ARBA" id="ARBA00022737"/>
    </source>
</evidence>
<evidence type="ECO:0000256" key="2">
    <source>
        <dbReference type="ARBA" id="ARBA00022441"/>
    </source>
</evidence>
<dbReference type="FunFam" id="2.10.25.10:FF:000188">
    <property type="entry name" value="Laminin subunit gamma 2"/>
    <property type="match status" value="1"/>
</dbReference>
<evidence type="ECO:0008006" key="19">
    <source>
        <dbReference type="Google" id="ProtNLM"/>
    </source>
</evidence>
<feature type="disulfide bond" evidence="11">
    <location>
        <begin position="1075"/>
        <end position="1089"/>
    </location>
</feature>
<dbReference type="Gene3D" id="2.120.10.80">
    <property type="entry name" value="Kelch-type beta propeller"/>
    <property type="match status" value="2"/>
</dbReference>
<dbReference type="InterPro" id="IPR000742">
    <property type="entry name" value="EGF"/>
</dbReference>
<dbReference type="Gene3D" id="2.10.25.10">
    <property type="entry name" value="Laminin"/>
    <property type="match status" value="4"/>
</dbReference>
<keyword evidence="5" id="KW-0677">Repeat</keyword>
<evidence type="ECO:0000256" key="9">
    <source>
        <dbReference type="ARBA" id="ARBA00023292"/>
    </source>
</evidence>
<dbReference type="OrthoDB" id="263283at2759"/>
<dbReference type="PROSITE" id="PS01186">
    <property type="entry name" value="EGF_2"/>
    <property type="match status" value="1"/>
</dbReference>
<dbReference type="CDD" id="cd00054">
    <property type="entry name" value="EGF_CA"/>
    <property type="match status" value="1"/>
</dbReference>
<dbReference type="Proteomes" id="UP000759131">
    <property type="component" value="Unassembled WGS sequence"/>
</dbReference>
<feature type="chain" id="PRO_5036210834" description="Multiple epidermal growth factor-like domains protein 8" evidence="13">
    <location>
        <begin position="23"/>
        <end position="1651"/>
    </location>
</feature>
<feature type="disulfide bond" evidence="11">
    <location>
        <begin position="1063"/>
        <end position="1072"/>
    </location>
</feature>
<comment type="caution">
    <text evidence="10">Lacks conserved residue(s) required for the propagation of feature annotation.</text>
</comment>
<feature type="domain" description="CUB" evidence="14">
    <location>
        <begin position="75"/>
        <end position="215"/>
    </location>
</feature>
<evidence type="ECO:0000259" key="14">
    <source>
        <dbReference type="PROSITE" id="PS01180"/>
    </source>
</evidence>
<dbReference type="InterPro" id="IPR009030">
    <property type="entry name" value="Growth_fac_rcpt_cys_sf"/>
</dbReference>
<dbReference type="PROSITE" id="PS01180">
    <property type="entry name" value="CUB"/>
    <property type="match status" value="1"/>
</dbReference>
<dbReference type="PROSITE" id="PS01248">
    <property type="entry name" value="EGF_LAM_1"/>
    <property type="match status" value="1"/>
</dbReference>
<dbReference type="GO" id="GO:0005604">
    <property type="term" value="C:basement membrane"/>
    <property type="evidence" value="ECO:0007669"/>
    <property type="project" value="UniProtKB-ARBA"/>
</dbReference>
<dbReference type="InterPro" id="IPR035914">
    <property type="entry name" value="Sperma_CUB_dom_sf"/>
</dbReference>
<dbReference type="InterPro" id="IPR001881">
    <property type="entry name" value="EGF-like_Ca-bd_dom"/>
</dbReference>
<keyword evidence="2" id="KW-0880">Kelch repeat</keyword>
<dbReference type="SUPFAM" id="SSF49854">
    <property type="entry name" value="Spermadhesin, CUB domain"/>
    <property type="match status" value="1"/>
</dbReference>
<evidence type="ECO:0000256" key="6">
    <source>
        <dbReference type="ARBA" id="ARBA00022989"/>
    </source>
</evidence>
<dbReference type="CDD" id="cd00055">
    <property type="entry name" value="EGF_Lam"/>
    <property type="match status" value="2"/>
</dbReference>
<keyword evidence="9 11" id="KW-0424">Laminin EGF-like domain</keyword>
<dbReference type="SUPFAM" id="SSF57184">
    <property type="entry name" value="Growth factor receptor domain"/>
    <property type="match status" value="1"/>
</dbReference>
<dbReference type="SMART" id="SM00423">
    <property type="entry name" value="PSI"/>
    <property type="match status" value="3"/>
</dbReference>
<feature type="signal peptide" evidence="13">
    <location>
        <begin position="1"/>
        <end position="22"/>
    </location>
</feature>
<evidence type="ECO:0000256" key="11">
    <source>
        <dbReference type="PROSITE-ProRule" id="PRU00460"/>
    </source>
</evidence>
<dbReference type="GO" id="GO:0005509">
    <property type="term" value="F:calcium ion binding"/>
    <property type="evidence" value="ECO:0007669"/>
    <property type="project" value="InterPro"/>
</dbReference>
<dbReference type="Pfam" id="PF24981">
    <property type="entry name" value="Beta-prop_ATRN-LZTR1"/>
    <property type="match status" value="1"/>
</dbReference>
<keyword evidence="12" id="KW-0472">Membrane</keyword>
<keyword evidence="4 13" id="KW-0732">Signal</keyword>
<evidence type="ECO:0000256" key="1">
    <source>
        <dbReference type="ARBA" id="ARBA00004167"/>
    </source>
</evidence>
<dbReference type="InterPro" id="IPR000859">
    <property type="entry name" value="CUB_dom"/>
</dbReference>
<dbReference type="EMBL" id="OC854611">
    <property type="protein sequence ID" value="CAD7619727.1"/>
    <property type="molecule type" value="Genomic_DNA"/>
</dbReference>
<evidence type="ECO:0000256" key="12">
    <source>
        <dbReference type="SAM" id="Phobius"/>
    </source>
</evidence>
<dbReference type="SMART" id="SM00179">
    <property type="entry name" value="EGF_CA"/>
    <property type="match status" value="1"/>
</dbReference>
<dbReference type="PROSITE" id="PS50027">
    <property type="entry name" value="EGF_LAM_2"/>
    <property type="match status" value="1"/>
</dbReference>
<evidence type="ECO:0000259" key="15">
    <source>
        <dbReference type="PROSITE" id="PS50026"/>
    </source>
</evidence>
<keyword evidence="10" id="KW-0245">EGF-like domain</keyword>
<evidence type="ECO:0000256" key="4">
    <source>
        <dbReference type="ARBA" id="ARBA00022729"/>
    </source>
</evidence>
<dbReference type="PANTHER" id="PTHR46093">
    <property type="entry name" value="ACYL-COA-BINDING DOMAIN-CONTAINING PROTEIN 5"/>
    <property type="match status" value="1"/>
</dbReference>
<dbReference type="InterPro" id="IPR015915">
    <property type="entry name" value="Kelch-typ_b-propeller"/>
</dbReference>
<keyword evidence="18" id="KW-1185">Reference proteome</keyword>
<gene>
    <name evidence="17" type="ORF">OSB1V03_LOCUS226</name>
</gene>
<dbReference type="Pfam" id="PF00053">
    <property type="entry name" value="EGF_laminin"/>
    <property type="match status" value="1"/>
</dbReference>